<dbReference type="Gene3D" id="1.10.220.30">
    <property type="match status" value="3"/>
</dbReference>
<dbReference type="RefSeq" id="WP_147648542.1">
    <property type="nucleotide sequence ID" value="NZ_CP042806.1"/>
</dbReference>
<keyword evidence="13" id="KW-0966">Cell projection</keyword>
<keyword evidence="9" id="KW-0975">Bacterial flagellum</keyword>
<keyword evidence="13" id="KW-0969">Cilium</keyword>
<dbReference type="GO" id="GO:0071973">
    <property type="term" value="P:bacterial-type flagellum-dependent cell motility"/>
    <property type="evidence" value="ECO:0007669"/>
    <property type="project" value="InterPro"/>
</dbReference>
<organism evidence="13 14">
    <name type="scientific">Terriglobus albidus</name>
    <dbReference type="NCBI Taxonomy" id="1592106"/>
    <lineage>
        <taxon>Bacteria</taxon>
        <taxon>Pseudomonadati</taxon>
        <taxon>Acidobacteriota</taxon>
        <taxon>Terriglobia</taxon>
        <taxon>Terriglobales</taxon>
        <taxon>Acidobacteriaceae</taxon>
        <taxon>Terriglobus</taxon>
    </lineage>
</organism>
<evidence type="ECO:0000259" key="12">
    <source>
        <dbReference type="Pfam" id="PF14842"/>
    </source>
</evidence>
<dbReference type="AlphaFoldDB" id="A0A5B9EC52"/>
<dbReference type="InterPro" id="IPR028263">
    <property type="entry name" value="FliG_N"/>
</dbReference>
<name>A0A5B9EC52_9BACT</name>
<comment type="subcellular location">
    <subcellularLocation>
        <location evidence="1">Bacterial flagellum basal body</location>
    </subcellularLocation>
    <subcellularLocation>
        <location evidence="2">Cell membrane</location>
        <topology evidence="2">Peripheral membrane protein</topology>
        <orientation evidence="2">Cytoplasmic side</orientation>
    </subcellularLocation>
</comment>
<dbReference type="Pfam" id="PF01706">
    <property type="entry name" value="FliG_C"/>
    <property type="match status" value="1"/>
</dbReference>
<comment type="similarity">
    <text evidence="3">Belongs to the FliG family.</text>
</comment>
<dbReference type="PANTHER" id="PTHR30534:SF0">
    <property type="entry name" value="FLAGELLAR MOTOR SWITCH PROTEIN FLIG"/>
    <property type="match status" value="1"/>
</dbReference>
<evidence type="ECO:0000256" key="5">
    <source>
        <dbReference type="ARBA" id="ARBA00022475"/>
    </source>
</evidence>
<keyword evidence="8" id="KW-0472">Membrane</keyword>
<feature type="domain" description="Flagellar motor switch protein FliG C-terminal" evidence="10">
    <location>
        <begin position="218"/>
        <end position="325"/>
    </location>
</feature>
<dbReference type="GO" id="GO:0003774">
    <property type="term" value="F:cytoskeletal motor activity"/>
    <property type="evidence" value="ECO:0007669"/>
    <property type="project" value="InterPro"/>
</dbReference>
<dbReference type="KEGG" id="talb:FTW19_15925"/>
<keyword evidence="14" id="KW-1185">Reference proteome</keyword>
<dbReference type="Proteomes" id="UP000321820">
    <property type="component" value="Chromosome"/>
</dbReference>
<proteinExistence type="inferred from homology"/>
<dbReference type="PANTHER" id="PTHR30534">
    <property type="entry name" value="FLAGELLAR MOTOR SWITCH PROTEIN FLIG"/>
    <property type="match status" value="1"/>
</dbReference>
<evidence type="ECO:0000256" key="7">
    <source>
        <dbReference type="ARBA" id="ARBA00022779"/>
    </source>
</evidence>
<evidence type="ECO:0000256" key="4">
    <source>
        <dbReference type="ARBA" id="ARBA00021870"/>
    </source>
</evidence>
<evidence type="ECO:0000256" key="3">
    <source>
        <dbReference type="ARBA" id="ARBA00010299"/>
    </source>
</evidence>
<keyword evidence="5" id="KW-1003">Cell membrane</keyword>
<sequence>MTRAAGLRKAAVFMVAIGDDLAKEMFQYLSETDVQRVTEEIMRLGTVPREELANVIGEYYALQETQKFATRGGVDYARRLLQKAFGENRAEELLNEVWRLRERSMSDLTMLQKIDPRQLAKFLEGEHPQTVALVLAHLEAGRAALVLIALSEELRTEVVKRLAEMRQFSPEMAQKVALQLYRRSESIGQNKKHSYAGFKAVAEMLNRVDQMLSKKILEDIEQNQPEIALGIRNLMFTFDDLLTVPQAGIREIVGAADKKILSTAMKGAKESLRAHLFQAMSTRAAEMLREDMEVMGPVRSRDVAQAQQELLALARRLEAEGKLMLRMETDNDLSA</sequence>
<dbReference type="InterPro" id="IPR032779">
    <property type="entry name" value="FliG_M"/>
</dbReference>
<dbReference type="Pfam" id="PF14841">
    <property type="entry name" value="FliG_M"/>
    <property type="match status" value="1"/>
</dbReference>
<accession>A0A5B9EC52</accession>
<evidence type="ECO:0000256" key="2">
    <source>
        <dbReference type="ARBA" id="ARBA00004413"/>
    </source>
</evidence>
<feature type="domain" description="Flagellar motor switch protein FliG middle" evidence="11">
    <location>
        <begin position="116"/>
        <end position="190"/>
    </location>
</feature>
<dbReference type="OrthoDB" id="9780302at2"/>
<evidence type="ECO:0000259" key="11">
    <source>
        <dbReference type="Pfam" id="PF14841"/>
    </source>
</evidence>
<dbReference type="GO" id="GO:0006935">
    <property type="term" value="P:chemotaxis"/>
    <property type="evidence" value="ECO:0007669"/>
    <property type="project" value="UniProtKB-KW"/>
</dbReference>
<dbReference type="PRINTS" id="PR00954">
    <property type="entry name" value="FLGMOTORFLIG"/>
</dbReference>
<evidence type="ECO:0000256" key="6">
    <source>
        <dbReference type="ARBA" id="ARBA00022500"/>
    </source>
</evidence>
<evidence type="ECO:0000259" key="10">
    <source>
        <dbReference type="Pfam" id="PF01706"/>
    </source>
</evidence>
<dbReference type="SUPFAM" id="SSF48029">
    <property type="entry name" value="FliG"/>
    <property type="match status" value="2"/>
</dbReference>
<dbReference type="InterPro" id="IPR000090">
    <property type="entry name" value="Flg_Motor_Flig"/>
</dbReference>
<keyword evidence="6" id="KW-0145">Chemotaxis</keyword>
<gene>
    <name evidence="13" type="primary">fliG</name>
    <name evidence="13" type="ORF">FTW19_15925</name>
</gene>
<dbReference type="GO" id="GO:0005886">
    <property type="term" value="C:plasma membrane"/>
    <property type="evidence" value="ECO:0007669"/>
    <property type="project" value="UniProtKB-SubCell"/>
</dbReference>
<reference evidence="13 14" key="1">
    <citation type="submission" date="2019-08" db="EMBL/GenBank/DDBJ databases">
        <title>Complete genome sequence of Terriglobus albidus strain ORNL.</title>
        <authorList>
            <person name="Podar M."/>
        </authorList>
    </citation>
    <scope>NUCLEOTIDE SEQUENCE [LARGE SCALE GENOMIC DNA]</scope>
    <source>
        <strain evidence="13 14">ORNL</strain>
    </source>
</reference>
<evidence type="ECO:0000313" key="13">
    <source>
        <dbReference type="EMBL" id="QEE29349.1"/>
    </source>
</evidence>
<dbReference type="NCBIfam" id="TIGR00207">
    <property type="entry name" value="fliG"/>
    <property type="match status" value="1"/>
</dbReference>
<evidence type="ECO:0000256" key="8">
    <source>
        <dbReference type="ARBA" id="ARBA00023136"/>
    </source>
</evidence>
<dbReference type="PIRSF" id="PIRSF003161">
    <property type="entry name" value="FliG"/>
    <property type="match status" value="1"/>
</dbReference>
<dbReference type="InterPro" id="IPR011002">
    <property type="entry name" value="FliG_a-hlx"/>
</dbReference>
<dbReference type="GO" id="GO:0009425">
    <property type="term" value="C:bacterial-type flagellum basal body"/>
    <property type="evidence" value="ECO:0007669"/>
    <property type="project" value="UniProtKB-SubCell"/>
</dbReference>
<protein>
    <recommendedName>
        <fullName evidence="4">Flagellar motor switch protein FliG</fullName>
    </recommendedName>
</protein>
<evidence type="ECO:0000313" key="14">
    <source>
        <dbReference type="Proteomes" id="UP000321820"/>
    </source>
</evidence>
<feature type="domain" description="Flagellar motor switch protein FliG N-terminal" evidence="12">
    <location>
        <begin position="6"/>
        <end position="100"/>
    </location>
</feature>
<dbReference type="InterPro" id="IPR023087">
    <property type="entry name" value="Flg_Motor_Flig_C"/>
</dbReference>
<keyword evidence="13" id="KW-0282">Flagellum</keyword>
<dbReference type="EMBL" id="CP042806">
    <property type="protein sequence ID" value="QEE29349.1"/>
    <property type="molecule type" value="Genomic_DNA"/>
</dbReference>
<evidence type="ECO:0000256" key="9">
    <source>
        <dbReference type="ARBA" id="ARBA00023143"/>
    </source>
</evidence>
<keyword evidence="7" id="KW-0283">Flagellar rotation</keyword>
<dbReference type="Pfam" id="PF14842">
    <property type="entry name" value="FliG_N"/>
    <property type="match status" value="1"/>
</dbReference>
<evidence type="ECO:0000256" key="1">
    <source>
        <dbReference type="ARBA" id="ARBA00004117"/>
    </source>
</evidence>